<proteinExistence type="inferred from homology"/>
<dbReference type="InterPro" id="IPR050723">
    <property type="entry name" value="CFA/CMAS"/>
</dbReference>
<evidence type="ECO:0000313" key="7">
    <source>
        <dbReference type="Proteomes" id="UP000017048"/>
    </source>
</evidence>
<dbReference type="OrthoDB" id="9782855at2"/>
<dbReference type="GO" id="GO:0008168">
    <property type="term" value="F:methyltransferase activity"/>
    <property type="evidence" value="ECO:0007669"/>
    <property type="project" value="UniProtKB-KW"/>
</dbReference>
<keyword evidence="3" id="KW-0808">Transferase</keyword>
<dbReference type="InterPro" id="IPR029063">
    <property type="entry name" value="SAM-dependent_MTases_sf"/>
</dbReference>
<gene>
    <name evidence="6" type="primary">cfa</name>
    <name evidence="6" type="ORF">NCAST_01_00090</name>
</gene>
<dbReference type="InterPro" id="IPR003333">
    <property type="entry name" value="CMAS"/>
</dbReference>
<keyword evidence="7" id="KW-1185">Reference proteome</keyword>
<keyword evidence="2" id="KW-0489">Methyltransferase</keyword>
<keyword evidence="5" id="KW-0443">Lipid metabolism</keyword>
<dbReference type="GeneID" id="91516250"/>
<evidence type="ECO:0000256" key="4">
    <source>
        <dbReference type="ARBA" id="ARBA00022691"/>
    </source>
</evidence>
<dbReference type="EMBL" id="BAFO02000001">
    <property type="protein sequence ID" value="GAD81441.1"/>
    <property type="molecule type" value="Genomic_DNA"/>
</dbReference>
<evidence type="ECO:0000256" key="5">
    <source>
        <dbReference type="ARBA" id="ARBA00023098"/>
    </source>
</evidence>
<dbReference type="GO" id="GO:0032259">
    <property type="term" value="P:methylation"/>
    <property type="evidence" value="ECO:0007669"/>
    <property type="project" value="UniProtKB-KW"/>
</dbReference>
<accession>U5E5D8</accession>
<dbReference type="PANTHER" id="PTHR43667:SF2">
    <property type="entry name" value="FATTY ACID C-METHYL TRANSFERASE"/>
    <property type="match status" value="1"/>
</dbReference>
<reference evidence="6 7" key="1">
    <citation type="journal article" date="2014" name="BMC Genomics">
        <title>Genome based analysis of type-I polyketide synthase and nonribosomal peptide synthetase gene clusters in seven strains of five representative Nocardia species.</title>
        <authorList>
            <person name="Komaki H."/>
            <person name="Ichikawa N."/>
            <person name="Hosoyama A."/>
            <person name="Takahashi-Nakaguchi A."/>
            <person name="Matsuzawa T."/>
            <person name="Suzuki K."/>
            <person name="Fujita N."/>
            <person name="Gonoi T."/>
        </authorList>
    </citation>
    <scope>NUCLEOTIDE SEQUENCE [LARGE SCALE GENOMIC DNA]</scope>
    <source>
        <strain evidence="6 7">NBRC 15531</strain>
    </source>
</reference>
<keyword evidence="4" id="KW-0949">S-adenosyl-L-methionine</keyword>
<sequence length="413" mass="45448">MTVDTTAHPVAPAADRWPGLAVPRGPRARVAGAVVDSLVRRLTRRLPLAVVYPDGTVVGASDGVPRLVLHRPDDFAARVGVAGLIGFGESYMAGDWDAPDLVAVLTVLAAHVDDLVPRPLARLRRLHVAGHPAAERNSEDNTRRNIGRHYDLSNDFFGLFLDETMTYSAALFTGAADDLAEAQRAKIDRLLDRADVRSGTRLLEIGTGWGELAVRAAARGATVHTVTLSTEQQSAALARVAAAGLADRVRVELLDYRRVTGSYDAVVSVEMIEAVGYDYLDTYFATIDRVLAPGGRAAIQAITMPHERMLATRHTYTWIQKYIFPGGFLPSVRALGESAARTELRVREEFSMGPQYARTLRMWRERFEAARFEVGALGFDETFVRMWRLYLAYSEAGFRSGYLDVGQFVLARD</sequence>
<dbReference type="eggNOG" id="COG2230">
    <property type="taxonomic scope" value="Bacteria"/>
</dbReference>
<dbReference type="PIRSF" id="PIRSF003085">
    <property type="entry name" value="CMAS"/>
    <property type="match status" value="1"/>
</dbReference>
<protein>
    <submittedName>
        <fullName evidence="6">Cyclopropane fatty acid synthase</fullName>
    </submittedName>
</protein>
<dbReference type="Pfam" id="PF02353">
    <property type="entry name" value="CMAS"/>
    <property type="match status" value="1"/>
</dbReference>
<comment type="caution">
    <text evidence="6">The sequence shown here is derived from an EMBL/GenBank/DDBJ whole genome shotgun (WGS) entry which is preliminary data.</text>
</comment>
<organism evidence="6 7">
    <name type="scientific">Nocardia asteroides NBRC 15531</name>
    <dbReference type="NCBI Taxonomy" id="1110697"/>
    <lineage>
        <taxon>Bacteria</taxon>
        <taxon>Bacillati</taxon>
        <taxon>Actinomycetota</taxon>
        <taxon>Actinomycetes</taxon>
        <taxon>Mycobacteriales</taxon>
        <taxon>Nocardiaceae</taxon>
        <taxon>Nocardia</taxon>
    </lineage>
</organism>
<dbReference type="Gene3D" id="3.40.50.150">
    <property type="entry name" value="Vaccinia Virus protein VP39"/>
    <property type="match status" value="1"/>
</dbReference>
<evidence type="ECO:0000313" key="6">
    <source>
        <dbReference type="EMBL" id="GAD81441.1"/>
    </source>
</evidence>
<dbReference type="Proteomes" id="UP000017048">
    <property type="component" value="Unassembled WGS sequence"/>
</dbReference>
<dbReference type="RefSeq" id="WP_022565422.1">
    <property type="nucleotide sequence ID" value="NZ_BAFO02000001.1"/>
</dbReference>
<dbReference type="GO" id="GO:0008610">
    <property type="term" value="P:lipid biosynthetic process"/>
    <property type="evidence" value="ECO:0007669"/>
    <property type="project" value="InterPro"/>
</dbReference>
<evidence type="ECO:0000256" key="2">
    <source>
        <dbReference type="ARBA" id="ARBA00022603"/>
    </source>
</evidence>
<dbReference type="AlphaFoldDB" id="U5E5D8"/>
<dbReference type="SUPFAM" id="SSF53335">
    <property type="entry name" value="S-adenosyl-L-methionine-dependent methyltransferases"/>
    <property type="match status" value="1"/>
</dbReference>
<evidence type="ECO:0000256" key="1">
    <source>
        <dbReference type="ARBA" id="ARBA00010815"/>
    </source>
</evidence>
<evidence type="ECO:0000256" key="3">
    <source>
        <dbReference type="ARBA" id="ARBA00022679"/>
    </source>
</evidence>
<comment type="similarity">
    <text evidence="1">Belongs to the CFA/CMAS family.</text>
</comment>
<dbReference type="PANTHER" id="PTHR43667">
    <property type="entry name" value="CYCLOPROPANE-FATTY-ACYL-PHOSPHOLIPID SYNTHASE"/>
    <property type="match status" value="1"/>
</dbReference>
<name>U5E5D8_NOCAS</name>
<dbReference type="STRING" id="1824.SAMN05444423_111121"/>
<dbReference type="CDD" id="cd02440">
    <property type="entry name" value="AdoMet_MTases"/>
    <property type="match status" value="1"/>
</dbReference>